<accession>A0A1G8KZC9</accession>
<dbReference type="STRING" id="571298.SAMN04488026_1003134"/>
<organism evidence="5 6">
    <name type="scientific">Aliiruegeria lutimaris</name>
    <dbReference type="NCBI Taxonomy" id="571298"/>
    <lineage>
        <taxon>Bacteria</taxon>
        <taxon>Pseudomonadati</taxon>
        <taxon>Pseudomonadota</taxon>
        <taxon>Alphaproteobacteria</taxon>
        <taxon>Rhodobacterales</taxon>
        <taxon>Roseobacteraceae</taxon>
        <taxon>Aliiruegeria</taxon>
    </lineage>
</organism>
<dbReference type="InterPro" id="IPR050155">
    <property type="entry name" value="HAD-like_hydrolase_sf"/>
</dbReference>
<comment type="pathway">
    <text evidence="2">Organic acid metabolism; glycolate biosynthesis; glycolate from 2-phosphoglycolate: step 1/1.</text>
</comment>
<dbReference type="RefSeq" id="WP_244520588.1">
    <property type="nucleotide sequence ID" value="NZ_FNEK01000003.1"/>
</dbReference>
<dbReference type="AlphaFoldDB" id="A0A1G8KZC9"/>
<dbReference type="Gene3D" id="3.40.50.1000">
    <property type="entry name" value="HAD superfamily/HAD-like"/>
    <property type="match status" value="1"/>
</dbReference>
<reference evidence="5 6" key="1">
    <citation type="submission" date="2016-10" db="EMBL/GenBank/DDBJ databases">
        <authorList>
            <person name="de Groot N.N."/>
        </authorList>
    </citation>
    <scope>NUCLEOTIDE SEQUENCE [LARGE SCALE GENOMIC DNA]</scope>
    <source>
        <strain evidence="5 6">DSM 25294</strain>
    </source>
</reference>
<gene>
    <name evidence="5" type="ORF">SAMN04488026_1003134</name>
</gene>
<dbReference type="PANTHER" id="PTHR43434">
    <property type="entry name" value="PHOSPHOGLYCOLATE PHOSPHATASE"/>
    <property type="match status" value="1"/>
</dbReference>
<dbReference type="Proteomes" id="UP000199382">
    <property type="component" value="Unassembled WGS sequence"/>
</dbReference>
<evidence type="ECO:0000313" key="5">
    <source>
        <dbReference type="EMBL" id="SDI48762.1"/>
    </source>
</evidence>
<sequence>MNIVFDLDGTLIDSAPDIQAVSAKILGKLGKPALTIEETRNFVGEGARILVSRMMAARGIEETPERHAQIFGEFVAEYEFAVEKAVFYPGVVDALAVLKGGGHKLALCTNKPELPARAVMKHMGLEPIFDAFIAGGMTKNPKPDPEMALKCVADLGGGPALYVGDSGTDAQTAANAGLPFALYTEGYRKSPVDEIPYDWAFDHFDLLAGIVAEAQARHRAV</sequence>
<comment type="similarity">
    <text evidence="3">Belongs to the HAD-like hydrolase superfamily. CbbY/CbbZ/Gph/YieH family.</text>
</comment>
<dbReference type="NCBIfam" id="TIGR01549">
    <property type="entry name" value="HAD-SF-IA-v1"/>
    <property type="match status" value="1"/>
</dbReference>
<evidence type="ECO:0000313" key="6">
    <source>
        <dbReference type="Proteomes" id="UP000199382"/>
    </source>
</evidence>
<dbReference type="GO" id="GO:0005829">
    <property type="term" value="C:cytosol"/>
    <property type="evidence" value="ECO:0007669"/>
    <property type="project" value="TreeGrafter"/>
</dbReference>
<evidence type="ECO:0000256" key="3">
    <source>
        <dbReference type="ARBA" id="ARBA00006171"/>
    </source>
</evidence>
<dbReference type="Pfam" id="PF00702">
    <property type="entry name" value="Hydrolase"/>
    <property type="match status" value="1"/>
</dbReference>
<protein>
    <recommendedName>
        <fullName evidence="4">phosphoglycolate phosphatase</fullName>
        <ecNumber evidence="4">3.1.3.18</ecNumber>
    </recommendedName>
</protein>
<dbReference type="SFLD" id="SFLDG01129">
    <property type="entry name" value="C1.5:_HAD__Beta-PGM__Phosphata"/>
    <property type="match status" value="1"/>
</dbReference>
<dbReference type="EC" id="3.1.3.18" evidence="4"/>
<dbReference type="PANTHER" id="PTHR43434:SF1">
    <property type="entry name" value="PHOSPHOGLYCOLATE PHOSPHATASE"/>
    <property type="match status" value="1"/>
</dbReference>
<dbReference type="InterPro" id="IPR036412">
    <property type="entry name" value="HAD-like_sf"/>
</dbReference>
<dbReference type="SFLD" id="SFLDS00003">
    <property type="entry name" value="Haloacid_Dehalogenase"/>
    <property type="match status" value="1"/>
</dbReference>
<dbReference type="InterPro" id="IPR023214">
    <property type="entry name" value="HAD_sf"/>
</dbReference>
<name>A0A1G8KZC9_9RHOB</name>
<dbReference type="GO" id="GO:0006281">
    <property type="term" value="P:DNA repair"/>
    <property type="evidence" value="ECO:0007669"/>
    <property type="project" value="TreeGrafter"/>
</dbReference>
<evidence type="ECO:0000256" key="2">
    <source>
        <dbReference type="ARBA" id="ARBA00004818"/>
    </source>
</evidence>
<dbReference type="SUPFAM" id="SSF56784">
    <property type="entry name" value="HAD-like"/>
    <property type="match status" value="1"/>
</dbReference>
<proteinExistence type="inferred from homology"/>
<comment type="catalytic activity">
    <reaction evidence="1">
        <text>2-phosphoglycolate + H2O = glycolate + phosphate</text>
        <dbReference type="Rhea" id="RHEA:14369"/>
        <dbReference type="ChEBI" id="CHEBI:15377"/>
        <dbReference type="ChEBI" id="CHEBI:29805"/>
        <dbReference type="ChEBI" id="CHEBI:43474"/>
        <dbReference type="ChEBI" id="CHEBI:58033"/>
        <dbReference type="EC" id="3.1.3.18"/>
    </reaction>
</comment>
<dbReference type="Gene3D" id="1.10.150.240">
    <property type="entry name" value="Putative phosphatase, domain 2"/>
    <property type="match status" value="1"/>
</dbReference>
<dbReference type="InterPro" id="IPR023198">
    <property type="entry name" value="PGP-like_dom2"/>
</dbReference>
<dbReference type="EMBL" id="FNEK01000003">
    <property type="protein sequence ID" value="SDI48762.1"/>
    <property type="molecule type" value="Genomic_DNA"/>
</dbReference>
<dbReference type="GO" id="GO:0008967">
    <property type="term" value="F:phosphoglycolate phosphatase activity"/>
    <property type="evidence" value="ECO:0007669"/>
    <property type="project" value="UniProtKB-EC"/>
</dbReference>
<evidence type="ECO:0000256" key="1">
    <source>
        <dbReference type="ARBA" id="ARBA00000830"/>
    </source>
</evidence>
<dbReference type="InterPro" id="IPR006439">
    <property type="entry name" value="HAD-SF_hydro_IA"/>
</dbReference>
<evidence type="ECO:0000256" key="4">
    <source>
        <dbReference type="ARBA" id="ARBA00013078"/>
    </source>
</evidence>
<keyword evidence="6" id="KW-1185">Reference proteome</keyword>